<feature type="compositionally biased region" description="Low complexity" evidence="6">
    <location>
        <begin position="129"/>
        <end position="140"/>
    </location>
</feature>
<dbReference type="SUPFAM" id="SSF55008">
    <property type="entry name" value="HMA, heavy metal-associated domain"/>
    <property type="match status" value="1"/>
</dbReference>
<feature type="compositionally biased region" description="Basic and acidic residues" evidence="6">
    <location>
        <begin position="99"/>
        <end position="113"/>
    </location>
</feature>
<evidence type="ECO:0000256" key="3">
    <source>
        <dbReference type="ARBA" id="ARBA00023288"/>
    </source>
</evidence>
<keyword evidence="2" id="KW-0479">Metal-binding</keyword>
<dbReference type="InterPro" id="IPR036163">
    <property type="entry name" value="HMA_dom_sf"/>
</dbReference>
<keyword evidence="3" id="KW-0449">Lipoprotein</keyword>
<proteinExistence type="inferred from homology"/>
<dbReference type="CDD" id="cd00371">
    <property type="entry name" value="HMA"/>
    <property type="match status" value="1"/>
</dbReference>
<feature type="domain" description="HMA" evidence="7">
    <location>
        <begin position="15"/>
        <end position="78"/>
    </location>
</feature>
<feature type="compositionally biased region" description="Basic and acidic residues" evidence="6">
    <location>
        <begin position="143"/>
        <end position="152"/>
    </location>
</feature>
<evidence type="ECO:0000256" key="6">
    <source>
        <dbReference type="SAM" id="MobiDB-lite"/>
    </source>
</evidence>
<dbReference type="OrthoDB" id="689350at2759"/>
<dbReference type="PROSITE" id="PS50846">
    <property type="entry name" value="HMA_2"/>
    <property type="match status" value="1"/>
</dbReference>
<evidence type="ECO:0000256" key="2">
    <source>
        <dbReference type="ARBA" id="ARBA00022723"/>
    </source>
</evidence>
<dbReference type="PANTHER" id="PTHR45868">
    <property type="entry name" value="HEAVY METAL-ASSOCIATED ISOPRENYLATED PLANT PROTEIN 33-RELATED"/>
    <property type="match status" value="1"/>
</dbReference>
<dbReference type="PANTHER" id="PTHR45868:SF86">
    <property type="entry name" value="HMA DOMAIN-CONTAINING PROTEIN"/>
    <property type="match status" value="1"/>
</dbReference>
<evidence type="ECO:0000256" key="4">
    <source>
        <dbReference type="ARBA" id="ARBA00023289"/>
    </source>
</evidence>
<dbReference type="EMBL" id="CP039355">
    <property type="protein sequence ID" value="QCE13261.1"/>
    <property type="molecule type" value="Genomic_DNA"/>
</dbReference>
<keyword evidence="9" id="KW-1185">Reference proteome</keyword>
<accession>A0A4D6NK12</accession>
<evidence type="ECO:0000256" key="1">
    <source>
        <dbReference type="ARBA" id="ARBA00022481"/>
    </source>
</evidence>
<sequence length="257" mass="27951">MDAKPPQLAAQPFNYQTWFLKVSIHCEGCRRKVKKVLKSIDGVFTATIDPQQNKVTVTGSVAVETLLRKLVRAGKQAEIWPENDGKISGNGQQQQQQKKKNEARELQRVENYKGTKNASAKFNSEKKNSSNNSPGKSPSGDQRPSEGGRREGGGGSAMKKKKKKLQSGGGNANIGLSSVEAAASTGAPAHTGLQFQDLGPVNVNPTRQYLLLYPSYYVPSSPYTCAGVDQDWHHFQSPPLVSFEIFSDENVNGCSVI</sequence>
<protein>
    <submittedName>
        <fullName evidence="8">Copper chaperone</fullName>
    </submittedName>
</protein>
<name>A0A4D6NK12_VIGUN</name>
<dbReference type="InterPro" id="IPR006121">
    <property type="entry name" value="HMA_dom"/>
</dbReference>
<dbReference type="AlphaFoldDB" id="A0A4D6NK12"/>
<evidence type="ECO:0000259" key="7">
    <source>
        <dbReference type="PROSITE" id="PS50846"/>
    </source>
</evidence>
<dbReference type="Gramene" id="Vigun09g015000.1.v1.2">
    <property type="protein sequence ID" value="Vigun09g015000.1.v1.2"/>
    <property type="gene ID" value="Vigun09g015000.v1.2"/>
</dbReference>
<dbReference type="Gene3D" id="3.30.70.100">
    <property type="match status" value="1"/>
</dbReference>
<evidence type="ECO:0000313" key="8">
    <source>
        <dbReference type="EMBL" id="QCE13261.1"/>
    </source>
</evidence>
<organism evidence="8 9">
    <name type="scientific">Vigna unguiculata</name>
    <name type="common">Cowpea</name>
    <dbReference type="NCBI Taxonomy" id="3917"/>
    <lineage>
        <taxon>Eukaryota</taxon>
        <taxon>Viridiplantae</taxon>
        <taxon>Streptophyta</taxon>
        <taxon>Embryophyta</taxon>
        <taxon>Tracheophyta</taxon>
        <taxon>Spermatophyta</taxon>
        <taxon>Magnoliopsida</taxon>
        <taxon>eudicotyledons</taxon>
        <taxon>Gunneridae</taxon>
        <taxon>Pentapetalae</taxon>
        <taxon>rosids</taxon>
        <taxon>fabids</taxon>
        <taxon>Fabales</taxon>
        <taxon>Fabaceae</taxon>
        <taxon>Papilionoideae</taxon>
        <taxon>50 kb inversion clade</taxon>
        <taxon>NPAAA clade</taxon>
        <taxon>indigoferoid/millettioid clade</taxon>
        <taxon>Phaseoleae</taxon>
        <taxon>Vigna</taxon>
    </lineage>
</organism>
<evidence type="ECO:0000313" key="9">
    <source>
        <dbReference type="Proteomes" id="UP000501690"/>
    </source>
</evidence>
<keyword evidence="4" id="KW-0636">Prenylation</keyword>
<dbReference type="Proteomes" id="UP000501690">
    <property type="component" value="Linkage Group LG11"/>
</dbReference>
<feature type="region of interest" description="Disordered" evidence="6">
    <location>
        <begin position="81"/>
        <end position="171"/>
    </location>
</feature>
<dbReference type="GO" id="GO:0046872">
    <property type="term" value="F:metal ion binding"/>
    <property type="evidence" value="ECO:0007669"/>
    <property type="project" value="UniProtKB-KW"/>
</dbReference>
<comment type="similarity">
    <text evidence="5">Belongs to the HIPP family.</text>
</comment>
<keyword evidence="1" id="KW-0488">Methylation</keyword>
<reference evidence="8 9" key="1">
    <citation type="submission" date="2019-04" db="EMBL/GenBank/DDBJ databases">
        <title>An improved genome assembly and genetic linkage map for asparagus bean, Vigna unguiculata ssp. sesquipedialis.</title>
        <authorList>
            <person name="Xia Q."/>
            <person name="Zhang R."/>
            <person name="Dong Y."/>
        </authorList>
    </citation>
    <scope>NUCLEOTIDE SEQUENCE [LARGE SCALE GENOMIC DNA]</scope>
    <source>
        <tissue evidence="8">Leaf</tissue>
    </source>
</reference>
<evidence type="ECO:0000256" key="5">
    <source>
        <dbReference type="ARBA" id="ARBA00024045"/>
    </source>
</evidence>
<dbReference type="Pfam" id="PF00403">
    <property type="entry name" value="HMA"/>
    <property type="match status" value="1"/>
</dbReference>
<gene>
    <name evidence="8" type="ORF">DEO72_LG11g254</name>
</gene>